<dbReference type="FunFam" id="1.20.200.10:FF:000015">
    <property type="entry name" value="argininosuccinate lyase isoform X2"/>
    <property type="match status" value="1"/>
</dbReference>
<feature type="domain" description="Argininosuccinate lyase C-terminal" evidence="8">
    <location>
        <begin position="364"/>
        <end position="428"/>
    </location>
</feature>
<sequence length="461" mass="50472">MMAAMSRFSQPQDPIFQQLNASIAFDRRLGSYDVAQSRAHARMLERAGILDAGELDRLLGGLDAVAAELEEGRFPFLPDDEDIHMAVERRLTELVGPAGGKLHTARSRNDQVATDVIMFTRDHAGRVVRALRELRTVLLEAAERHRDRPMPGYTHLQRAQPVYLGHHLLAYFWMFGRDERRFSFVLEATAELPLGAGALAGVNFDTDRRFVAEQLGFEGVAANSIDAVSNRDFVLDFLAAASTCATHLSRLGAEIVLWSSEEFGFCEVSDAWASGSSIMPQKKNPDAAELLRGKAPRIAAHFAALQGVMHGLPLTYNKDMQEDKEHLFDCADTLQLCLAAATGMLGGIEFRGERLAAAASDEMIAATDVADLLVRRGVPFRQSHGIVAGLVRTCVESGRRLSDLSLSELKQHSEVLDEEFYAVLAQRSWLESKVSEGGTSSARVAEQLERARAALGASAPV</sequence>
<comment type="similarity">
    <text evidence="6">Belongs to the lyase 1 family. Argininosuccinate lyase subfamily.</text>
</comment>
<dbReference type="Gene3D" id="1.10.40.30">
    <property type="entry name" value="Fumarase/aspartase (C-terminal domain)"/>
    <property type="match status" value="1"/>
</dbReference>
<dbReference type="GO" id="GO:0005829">
    <property type="term" value="C:cytosol"/>
    <property type="evidence" value="ECO:0007669"/>
    <property type="project" value="TreeGrafter"/>
</dbReference>
<dbReference type="InterPro" id="IPR008948">
    <property type="entry name" value="L-Aspartase-like"/>
</dbReference>
<dbReference type="AlphaFoldDB" id="A0A6J4S092"/>
<proteinExistence type="inferred from homology"/>
<comment type="subcellular location">
    <subcellularLocation>
        <location evidence="6">Cytoplasm</location>
    </subcellularLocation>
</comment>
<dbReference type="HAMAP" id="MF_00006">
    <property type="entry name" value="Arg_succ_lyase"/>
    <property type="match status" value="1"/>
</dbReference>
<dbReference type="Pfam" id="PF14698">
    <property type="entry name" value="ASL_C2"/>
    <property type="match status" value="1"/>
</dbReference>
<evidence type="ECO:0000259" key="7">
    <source>
        <dbReference type="Pfam" id="PF00206"/>
    </source>
</evidence>
<comment type="catalytic activity">
    <reaction evidence="6">
        <text>2-(N(omega)-L-arginino)succinate = fumarate + L-arginine</text>
        <dbReference type="Rhea" id="RHEA:24020"/>
        <dbReference type="ChEBI" id="CHEBI:29806"/>
        <dbReference type="ChEBI" id="CHEBI:32682"/>
        <dbReference type="ChEBI" id="CHEBI:57472"/>
        <dbReference type="EC" id="4.3.2.1"/>
    </reaction>
</comment>
<dbReference type="InterPro" id="IPR029419">
    <property type="entry name" value="Arg_succ_lyase_C"/>
</dbReference>
<dbReference type="InterPro" id="IPR024083">
    <property type="entry name" value="Fumarase/histidase_N"/>
</dbReference>
<dbReference type="Gene3D" id="1.20.200.10">
    <property type="entry name" value="Fumarase/aspartase (Central domain)"/>
    <property type="match status" value="1"/>
</dbReference>
<organism evidence="9">
    <name type="scientific">uncultured Solirubrobacteraceae bacterium</name>
    <dbReference type="NCBI Taxonomy" id="1162706"/>
    <lineage>
        <taxon>Bacteria</taxon>
        <taxon>Bacillati</taxon>
        <taxon>Actinomycetota</taxon>
        <taxon>Thermoleophilia</taxon>
        <taxon>Solirubrobacterales</taxon>
        <taxon>Solirubrobacteraceae</taxon>
        <taxon>environmental samples</taxon>
    </lineage>
</organism>
<evidence type="ECO:0000256" key="3">
    <source>
        <dbReference type="ARBA" id="ARBA00022571"/>
    </source>
</evidence>
<dbReference type="PRINTS" id="PR00149">
    <property type="entry name" value="FUMRATELYASE"/>
</dbReference>
<dbReference type="PROSITE" id="PS00163">
    <property type="entry name" value="FUMARATE_LYASES"/>
    <property type="match status" value="1"/>
</dbReference>
<dbReference type="InterPro" id="IPR020557">
    <property type="entry name" value="Fumarate_lyase_CS"/>
</dbReference>
<evidence type="ECO:0000256" key="1">
    <source>
        <dbReference type="ARBA" id="ARBA00004941"/>
    </source>
</evidence>
<evidence type="ECO:0000256" key="2">
    <source>
        <dbReference type="ARBA" id="ARBA00012338"/>
    </source>
</evidence>
<evidence type="ECO:0000313" key="9">
    <source>
        <dbReference type="EMBL" id="CAA9479755.1"/>
    </source>
</evidence>
<dbReference type="FunFam" id="1.10.275.10:FF:000002">
    <property type="entry name" value="Argininosuccinate lyase"/>
    <property type="match status" value="1"/>
</dbReference>
<keyword evidence="4 6" id="KW-0028">Amino-acid biosynthesis</keyword>
<protein>
    <recommendedName>
        <fullName evidence="2 6">Argininosuccinate lyase</fullName>
        <shortName evidence="6">ASAL</shortName>
        <ecNumber evidence="2 6">4.3.2.1</ecNumber>
    </recommendedName>
    <alternativeName>
        <fullName evidence="6">Arginosuccinase</fullName>
    </alternativeName>
</protein>
<keyword evidence="6" id="KW-0963">Cytoplasm</keyword>
<evidence type="ECO:0000259" key="8">
    <source>
        <dbReference type="Pfam" id="PF14698"/>
    </source>
</evidence>
<gene>
    <name evidence="6" type="primary">argH</name>
    <name evidence="9" type="ORF">AVDCRST_MAG65-1368</name>
</gene>
<dbReference type="GO" id="GO:0042450">
    <property type="term" value="P:L-arginine biosynthetic process via ornithine"/>
    <property type="evidence" value="ECO:0007669"/>
    <property type="project" value="UniProtKB-UniRule"/>
</dbReference>
<dbReference type="CDD" id="cd01359">
    <property type="entry name" value="Argininosuccinate_lyase"/>
    <property type="match status" value="1"/>
</dbReference>
<dbReference type="UniPathway" id="UPA00068">
    <property type="reaction ID" value="UER00114"/>
</dbReference>
<dbReference type="SUPFAM" id="SSF48557">
    <property type="entry name" value="L-aspartase-like"/>
    <property type="match status" value="1"/>
</dbReference>
<dbReference type="Pfam" id="PF00206">
    <property type="entry name" value="Lyase_1"/>
    <property type="match status" value="1"/>
</dbReference>
<keyword evidence="3 6" id="KW-0055">Arginine biosynthesis</keyword>
<dbReference type="PANTHER" id="PTHR43814:SF1">
    <property type="entry name" value="ARGININOSUCCINATE LYASE"/>
    <property type="match status" value="1"/>
</dbReference>
<evidence type="ECO:0000256" key="6">
    <source>
        <dbReference type="HAMAP-Rule" id="MF_00006"/>
    </source>
</evidence>
<dbReference type="EC" id="4.3.2.1" evidence="2 6"/>
<dbReference type="FunFam" id="1.10.40.30:FF:000001">
    <property type="entry name" value="Argininosuccinate lyase"/>
    <property type="match status" value="1"/>
</dbReference>
<dbReference type="GO" id="GO:0004056">
    <property type="term" value="F:argininosuccinate lyase activity"/>
    <property type="evidence" value="ECO:0007669"/>
    <property type="project" value="UniProtKB-UniRule"/>
</dbReference>
<dbReference type="Gene3D" id="1.10.275.10">
    <property type="entry name" value="Fumarase/aspartase (N-terminal domain)"/>
    <property type="match status" value="1"/>
</dbReference>
<dbReference type="EMBL" id="CADCVL010000224">
    <property type="protein sequence ID" value="CAA9479755.1"/>
    <property type="molecule type" value="Genomic_DNA"/>
</dbReference>
<feature type="domain" description="Fumarate lyase N-terminal" evidence="7">
    <location>
        <begin position="7"/>
        <end position="298"/>
    </location>
</feature>
<dbReference type="NCBIfam" id="TIGR00838">
    <property type="entry name" value="argH"/>
    <property type="match status" value="1"/>
</dbReference>
<accession>A0A6J4S092</accession>
<dbReference type="InterPro" id="IPR022761">
    <property type="entry name" value="Fumarate_lyase_N"/>
</dbReference>
<reference evidence="9" key="1">
    <citation type="submission" date="2020-02" db="EMBL/GenBank/DDBJ databases">
        <authorList>
            <person name="Meier V. D."/>
        </authorList>
    </citation>
    <scope>NUCLEOTIDE SEQUENCE</scope>
    <source>
        <strain evidence="9">AVDCRST_MAG65</strain>
    </source>
</reference>
<dbReference type="InterPro" id="IPR000362">
    <property type="entry name" value="Fumarate_lyase_fam"/>
</dbReference>
<dbReference type="PANTHER" id="PTHR43814">
    <property type="entry name" value="ARGININOSUCCINATE LYASE"/>
    <property type="match status" value="1"/>
</dbReference>
<dbReference type="PRINTS" id="PR00145">
    <property type="entry name" value="ARGSUCLYASE"/>
</dbReference>
<name>A0A6J4S092_9ACTN</name>
<evidence type="ECO:0000256" key="5">
    <source>
        <dbReference type="ARBA" id="ARBA00023239"/>
    </source>
</evidence>
<comment type="pathway">
    <text evidence="1 6">Amino-acid biosynthesis; L-arginine biosynthesis; L-arginine from L-ornithine and carbamoyl phosphate: step 3/3.</text>
</comment>
<dbReference type="InterPro" id="IPR009049">
    <property type="entry name" value="Argininosuccinate_lyase"/>
</dbReference>
<keyword evidence="5 6" id="KW-0456">Lyase</keyword>
<evidence type="ECO:0000256" key="4">
    <source>
        <dbReference type="ARBA" id="ARBA00022605"/>
    </source>
</evidence>